<dbReference type="GO" id="GO:0042953">
    <property type="term" value="P:lipoprotein transport"/>
    <property type="evidence" value="ECO:0007669"/>
    <property type="project" value="TreeGrafter"/>
</dbReference>
<dbReference type="GO" id="GO:0034359">
    <property type="term" value="C:mature chylomicron"/>
    <property type="evidence" value="ECO:0007669"/>
    <property type="project" value="TreeGrafter"/>
</dbReference>
<accession>A0AAN8GN97</accession>
<reference evidence="1 2" key="1">
    <citation type="journal article" date="2023" name="Mol. Biol. Evol.">
        <title>Genomics of Secondarily Temperate Adaptation in the Only Non-Antarctic Icefish.</title>
        <authorList>
            <person name="Rivera-Colon A.G."/>
            <person name="Rayamajhi N."/>
            <person name="Minhas B.F."/>
            <person name="Madrigal G."/>
            <person name="Bilyk K.T."/>
            <person name="Yoon V."/>
            <person name="Hune M."/>
            <person name="Gregory S."/>
            <person name="Cheng C.H.C."/>
            <person name="Catchen J.M."/>
        </authorList>
    </citation>
    <scope>NUCLEOTIDE SEQUENCE [LARGE SCALE GENOMIC DNA]</scope>
    <source>
        <strain evidence="1">JC2023a</strain>
    </source>
</reference>
<gene>
    <name evidence="1" type="ORF">CesoFtcFv8_018154</name>
</gene>
<dbReference type="GO" id="GO:0006642">
    <property type="term" value="P:triglyceride mobilization"/>
    <property type="evidence" value="ECO:0007669"/>
    <property type="project" value="TreeGrafter"/>
</dbReference>
<dbReference type="GO" id="GO:0034362">
    <property type="term" value="C:low-density lipoprotein particle"/>
    <property type="evidence" value="ECO:0007669"/>
    <property type="project" value="TreeGrafter"/>
</dbReference>
<name>A0AAN8GN97_9TELE</name>
<comment type="caution">
    <text evidence="1">The sequence shown here is derived from an EMBL/GenBank/DDBJ whole genome shotgun (WGS) entry which is preliminary data.</text>
</comment>
<dbReference type="AlphaFoldDB" id="A0AAN8GN97"/>
<protein>
    <recommendedName>
        <fullName evidence="3">Apolipoprotein B</fullName>
    </recommendedName>
</protein>
<sequence length="446" mass="49757">MIKSIKDVIAQVVLDIVKPLAEFIKEEITNLNVNAAITIYVDFVRKYYTRAITKVTELLTSMVEMIKNMAPEQQIINEIQQIVEGLIVELKKAELNIPSFTLPLTDLVVPSVMLSMDKLGQFEIPTQLDIPEFTILRLYTVQATTISFEDIKQRIIELIEIIGNFEIKIIDVDTFFGDLTMNYLPSMPEMSFPEISLPEISFPTIPQVPVEKLVKSLQVPEITLPTIPTQIMVPCFGKLYGEIKFETPIYTVKTSAEFQNSTESEMTPQFTGFLTSLATSPSFEILNYKLDSTAHLEIPEMSRVVLAETLKFSHVNLGVEHQASVTLYGQSAQVQGKTTIKFITTPYTADFINTAFISMEEGMSASVDTTYNHVVDLPIVMVRSEATVTQKAVARQVGYTLTLTMDNSGTGKINADDVTHKSNLQLTINPSTVTLTFSGDTDSTIF</sequence>
<dbReference type="PANTHER" id="PTHR13769">
    <property type="entry name" value="APOLIPOPROTEIN B"/>
    <property type="match status" value="1"/>
</dbReference>
<dbReference type="GO" id="GO:0050750">
    <property type="term" value="F:low-density lipoprotein particle receptor binding"/>
    <property type="evidence" value="ECO:0007669"/>
    <property type="project" value="TreeGrafter"/>
</dbReference>
<evidence type="ECO:0008006" key="3">
    <source>
        <dbReference type="Google" id="ProtNLM"/>
    </source>
</evidence>
<dbReference type="Proteomes" id="UP001335648">
    <property type="component" value="Unassembled WGS sequence"/>
</dbReference>
<evidence type="ECO:0000313" key="2">
    <source>
        <dbReference type="Proteomes" id="UP001335648"/>
    </source>
</evidence>
<dbReference type="GO" id="GO:0030301">
    <property type="term" value="P:cholesterol transport"/>
    <property type="evidence" value="ECO:0007669"/>
    <property type="project" value="TreeGrafter"/>
</dbReference>
<keyword evidence="2" id="KW-1185">Reference proteome</keyword>
<dbReference type="InterPro" id="IPR052418">
    <property type="entry name" value="Apolipoprotein_B"/>
</dbReference>
<proteinExistence type="predicted"/>
<evidence type="ECO:0000313" key="1">
    <source>
        <dbReference type="EMBL" id="KAK5884318.1"/>
    </source>
</evidence>
<dbReference type="EMBL" id="JAULUE010002060">
    <property type="protein sequence ID" value="KAK5884318.1"/>
    <property type="molecule type" value="Genomic_DNA"/>
</dbReference>
<dbReference type="GO" id="GO:0120020">
    <property type="term" value="F:cholesterol transfer activity"/>
    <property type="evidence" value="ECO:0007669"/>
    <property type="project" value="TreeGrafter"/>
</dbReference>
<dbReference type="PANTHER" id="PTHR13769:SF5">
    <property type="entry name" value="APOLIPOPROTEIN B-100-RELATED"/>
    <property type="match status" value="1"/>
</dbReference>
<dbReference type="GO" id="GO:0034361">
    <property type="term" value="C:very-low-density lipoprotein particle"/>
    <property type="evidence" value="ECO:0007669"/>
    <property type="project" value="TreeGrafter"/>
</dbReference>
<dbReference type="GO" id="GO:0042632">
    <property type="term" value="P:cholesterol homeostasis"/>
    <property type="evidence" value="ECO:0007669"/>
    <property type="project" value="TreeGrafter"/>
</dbReference>
<organism evidence="1 2">
    <name type="scientific">Champsocephalus esox</name>
    <name type="common">pike icefish</name>
    <dbReference type="NCBI Taxonomy" id="159716"/>
    <lineage>
        <taxon>Eukaryota</taxon>
        <taxon>Metazoa</taxon>
        <taxon>Chordata</taxon>
        <taxon>Craniata</taxon>
        <taxon>Vertebrata</taxon>
        <taxon>Euteleostomi</taxon>
        <taxon>Actinopterygii</taxon>
        <taxon>Neopterygii</taxon>
        <taxon>Teleostei</taxon>
        <taxon>Neoteleostei</taxon>
        <taxon>Acanthomorphata</taxon>
        <taxon>Eupercaria</taxon>
        <taxon>Perciformes</taxon>
        <taxon>Notothenioidei</taxon>
        <taxon>Channichthyidae</taxon>
        <taxon>Champsocephalus</taxon>
    </lineage>
</organism>